<dbReference type="Proteomes" id="UP000284706">
    <property type="component" value="Unassembled WGS sequence"/>
</dbReference>
<keyword evidence="2" id="KW-1185">Reference proteome</keyword>
<protein>
    <submittedName>
        <fullName evidence="1">Uncharacterized protein</fullName>
    </submittedName>
</protein>
<gene>
    <name evidence="1" type="ORF">CVT26_014756</name>
</gene>
<sequence length="79" mass="8416">MSLFEDGGPEASELQSILGLIKGAANADAQSSTAVSRTPRVGIKSIHFLVDLGHLPAIVGTRIALPAPLFWKYYVLIPK</sequence>
<proteinExistence type="predicted"/>
<accession>A0A409XBF7</accession>
<organism evidence="1 2">
    <name type="scientific">Gymnopilus dilepis</name>
    <dbReference type="NCBI Taxonomy" id="231916"/>
    <lineage>
        <taxon>Eukaryota</taxon>
        <taxon>Fungi</taxon>
        <taxon>Dikarya</taxon>
        <taxon>Basidiomycota</taxon>
        <taxon>Agaricomycotina</taxon>
        <taxon>Agaricomycetes</taxon>
        <taxon>Agaricomycetidae</taxon>
        <taxon>Agaricales</taxon>
        <taxon>Agaricineae</taxon>
        <taxon>Hymenogastraceae</taxon>
        <taxon>Gymnopilus</taxon>
    </lineage>
</organism>
<evidence type="ECO:0000313" key="2">
    <source>
        <dbReference type="Proteomes" id="UP000284706"/>
    </source>
</evidence>
<reference evidence="1 2" key="1">
    <citation type="journal article" date="2018" name="Evol. Lett.">
        <title>Horizontal gene cluster transfer increased hallucinogenic mushroom diversity.</title>
        <authorList>
            <person name="Reynolds H.T."/>
            <person name="Vijayakumar V."/>
            <person name="Gluck-Thaler E."/>
            <person name="Korotkin H.B."/>
            <person name="Matheny P.B."/>
            <person name="Slot J.C."/>
        </authorList>
    </citation>
    <scope>NUCLEOTIDE SEQUENCE [LARGE SCALE GENOMIC DNA]</scope>
    <source>
        <strain evidence="1 2">SRW20</strain>
    </source>
</reference>
<name>A0A409XBF7_9AGAR</name>
<comment type="caution">
    <text evidence="1">The sequence shown here is derived from an EMBL/GenBank/DDBJ whole genome shotgun (WGS) entry which is preliminary data.</text>
</comment>
<evidence type="ECO:0000313" key="1">
    <source>
        <dbReference type="EMBL" id="PPQ88119.1"/>
    </source>
</evidence>
<dbReference type="EMBL" id="NHYE01003708">
    <property type="protein sequence ID" value="PPQ88119.1"/>
    <property type="molecule type" value="Genomic_DNA"/>
</dbReference>
<dbReference type="AlphaFoldDB" id="A0A409XBF7"/>
<dbReference type="InParanoid" id="A0A409XBF7"/>